<sequence>TATESERNLYAMLTPAELLSCGSSNSAAGPADVVSDFGLPVPPLQAGLAEMLAELLVAIDKSDYPVCLQVNYTKLILSQFRYLPLAREAASESRPFYSTSSRLHPWTRKRDTIALLPSCSPRPPIACAKKLRSLLVSASRTRRH</sequence>
<dbReference type="Proteomes" id="UP000095280">
    <property type="component" value="Unplaced"/>
</dbReference>
<evidence type="ECO:0000313" key="1">
    <source>
        <dbReference type="Proteomes" id="UP000095280"/>
    </source>
</evidence>
<protein>
    <submittedName>
        <fullName evidence="2">Myotubularin phosphatase domain-containing protein</fullName>
    </submittedName>
</protein>
<accession>A0A1I8FBA4</accession>
<keyword evidence="1" id="KW-1185">Reference proteome</keyword>
<dbReference type="AlphaFoldDB" id="A0A1I8FBA4"/>
<name>A0A1I8FBA4_9PLAT</name>
<organism evidence="1 2">
    <name type="scientific">Macrostomum lignano</name>
    <dbReference type="NCBI Taxonomy" id="282301"/>
    <lineage>
        <taxon>Eukaryota</taxon>
        <taxon>Metazoa</taxon>
        <taxon>Spiralia</taxon>
        <taxon>Lophotrochozoa</taxon>
        <taxon>Platyhelminthes</taxon>
        <taxon>Rhabditophora</taxon>
        <taxon>Macrostomorpha</taxon>
        <taxon>Macrostomida</taxon>
        <taxon>Macrostomidae</taxon>
        <taxon>Macrostomum</taxon>
    </lineage>
</organism>
<reference evidence="2" key="1">
    <citation type="submission" date="2016-11" db="UniProtKB">
        <authorList>
            <consortium name="WormBaseParasite"/>
        </authorList>
    </citation>
    <scope>IDENTIFICATION</scope>
</reference>
<proteinExistence type="predicted"/>
<evidence type="ECO:0000313" key="2">
    <source>
        <dbReference type="WBParaSite" id="maker-unitig_27758-snap-gene-0.3-mRNA-1"/>
    </source>
</evidence>
<dbReference type="WBParaSite" id="maker-unitig_27758-snap-gene-0.3-mRNA-1">
    <property type="protein sequence ID" value="maker-unitig_27758-snap-gene-0.3-mRNA-1"/>
    <property type="gene ID" value="maker-unitig_27758-snap-gene-0.3"/>
</dbReference>